<protein>
    <submittedName>
        <fullName evidence="2">Uncharacterized protein</fullName>
    </submittedName>
</protein>
<name>A0ABD2BJY8_VESMC</name>
<evidence type="ECO:0000313" key="3">
    <source>
        <dbReference type="Proteomes" id="UP001607303"/>
    </source>
</evidence>
<dbReference type="AlphaFoldDB" id="A0ABD2BJY8"/>
<keyword evidence="3" id="KW-1185">Reference proteome</keyword>
<feature type="compositionally biased region" description="Basic and acidic residues" evidence="1">
    <location>
        <begin position="148"/>
        <end position="169"/>
    </location>
</feature>
<dbReference type="Proteomes" id="UP001607303">
    <property type="component" value="Unassembled WGS sequence"/>
</dbReference>
<organism evidence="2 3">
    <name type="scientific">Vespula maculifrons</name>
    <name type="common">Eastern yellow jacket</name>
    <name type="synonym">Wasp</name>
    <dbReference type="NCBI Taxonomy" id="7453"/>
    <lineage>
        <taxon>Eukaryota</taxon>
        <taxon>Metazoa</taxon>
        <taxon>Ecdysozoa</taxon>
        <taxon>Arthropoda</taxon>
        <taxon>Hexapoda</taxon>
        <taxon>Insecta</taxon>
        <taxon>Pterygota</taxon>
        <taxon>Neoptera</taxon>
        <taxon>Endopterygota</taxon>
        <taxon>Hymenoptera</taxon>
        <taxon>Apocrita</taxon>
        <taxon>Aculeata</taxon>
        <taxon>Vespoidea</taxon>
        <taxon>Vespidae</taxon>
        <taxon>Vespinae</taxon>
        <taxon>Vespula</taxon>
    </lineage>
</organism>
<sequence>MEREWGAVGGQMLEQKLRNNIPMDYDPIFGTRQSVISVVSREITIVVKFQRGVLSRIGVELKGTISWKDPPELSPSKKNMAAPGETRGRSKLFTRFYVCSSKKRRPAESYRDNRERKLFRITDERQGSFRNDFVLLLERSYTGAKLRRPPEATKCDSKHCEIANIDTRRRGSGGGGKRVGEDDEEEKDGPSGNVRRTETA</sequence>
<reference evidence="2 3" key="1">
    <citation type="journal article" date="2024" name="Ann. Entomol. Soc. Am.">
        <title>Genomic analyses of the southern and eastern yellowjacket wasps (Hymenoptera: Vespidae) reveal evolutionary signatures of social life.</title>
        <authorList>
            <person name="Catto M.A."/>
            <person name="Caine P.B."/>
            <person name="Orr S.E."/>
            <person name="Hunt B.G."/>
            <person name="Goodisman M.A.D."/>
        </authorList>
    </citation>
    <scope>NUCLEOTIDE SEQUENCE [LARGE SCALE GENOMIC DNA]</scope>
    <source>
        <strain evidence="2">232</strain>
        <tissue evidence="2">Head and thorax</tissue>
    </source>
</reference>
<evidence type="ECO:0000313" key="2">
    <source>
        <dbReference type="EMBL" id="KAL2732925.1"/>
    </source>
</evidence>
<gene>
    <name evidence="2" type="ORF">V1477_015166</name>
</gene>
<comment type="caution">
    <text evidence="2">The sequence shown here is derived from an EMBL/GenBank/DDBJ whole genome shotgun (WGS) entry which is preliminary data.</text>
</comment>
<accession>A0ABD2BJY8</accession>
<evidence type="ECO:0000256" key="1">
    <source>
        <dbReference type="SAM" id="MobiDB-lite"/>
    </source>
</evidence>
<proteinExistence type="predicted"/>
<dbReference type="EMBL" id="JAYRBN010000075">
    <property type="protein sequence ID" value="KAL2732925.1"/>
    <property type="molecule type" value="Genomic_DNA"/>
</dbReference>
<feature type="region of interest" description="Disordered" evidence="1">
    <location>
        <begin position="146"/>
        <end position="200"/>
    </location>
</feature>